<feature type="signal peptide" evidence="1">
    <location>
        <begin position="1"/>
        <end position="18"/>
    </location>
</feature>
<organism evidence="2 3">
    <name type="scientific">Aspergillus tamarii</name>
    <dbReference type="NCBI Taxonomy" id="41984"/>
    <lineage>
        <taxon>Eukaryota</taxon>
        <taxon>Fungi</taxon>
        <taxon>Dikarya</taxon>
        <taxon>Ascomycota</taxon>
        <taxon>Pezizomycotina</taxon>
        <taxon>Eurotiomycetes</taxon>
        <taxon>Eurotiomycetidae</taxon>
        <taxon>Eurotiales</taxon>
        <taxon>Aspergillaceae</taxon>
        <taxon>Aspergillus</taxon>
        <taxon>Aspergillus subgen. Circumdati</taxon>
    </lineage>
</organism>
<dbReference type="Proteomes" id="UP000326950">
    <property type="component" value="Unassembled WGS sequence"/>
</dbReference>
<reference evidence="2 3" key="1">
    <citation type="submission" date="2019-04" db="EMBL/GenBank/DDBJ databases">
        <title>Friends and foes A comparative genomics study of 23 Aspergillus species from section Flavi.</title>
        <authorList>
            <consortium name="DOE Joint Genome Institute"/>
            <person name="Kjaerbolling I."/>
            <person name="Vesth T."/>
            <person name="Frisvad J.C."/>
            <person name="Nybo J.L."/>
            <person name="Theobald S."/>
            <person name="Kildgaard S."/>
            <person name="Isbrandt T."/>
            <person name="Kuo A."/>
            <person name="Sato A."/>
            <person name="Lyhne E.K."/>
            <person name="Kogle M.E."/>
            <person name="Wiebenga A."/>
            <person name="Kun R.S."/>
            <person name="Lubbers R.J."/>
            <person name="Makela M.R."/>
            <person name="Barry K."/>
            <person name="Chovatia M."/>
            <person name="Clum A."/>
            <person name="Daum C."/>
            <person name="Haridas S."/>
            <person name="He G."/>
            <person name="LaButti K."/>
            <person name="Lipzen A."/>
            <person name="Mondo S."/>
            <person name="Riley R."/>
            <person name="Salamov A."/>
            <person name="Simmons B.A."/>
            <person name="Magnuson J.K."/>
            <person name="Henrissat B."/>
            <person name="Mortensen U.H."/>
            <person name="Larsen T.O."/>
            <person name="Devries R.P."/>
            <person name="Grigoriev I.V."/>
            <person name="Machida M."/>
            <person name="Baker S.E."/>
            <person name="Andersen M.R."/>
        </authorList>
    </citation>
    <scope>NUCLEOTIDE SEQUENCE [LARGE SCALE GENOMIC DNA]</scope>
    <source>
        <strain evidence="2 3">CBS 117626</strain>
    </source>
</reference>
<evidence type="ECO:0000313" key="3">
    <source>
        <dbReference type="Proteomes" id="UP000326950"/>
    </source>
</evidence>
<evidence type="ECO:0000313" key="2">
    <source>
        <dbReference type="EMBL" id="KAE8157128.1"/>
    </source>
</evidence>
<dbReference type="AlphaFoldDB" id="A0A5N6UEW5"/>
<name>A0A5N6UEW5_ASPTM</name>
<protein>
    <submittedName>
        <fullName evidence="2">Uncharacterized protein</fullName>
    </submittedName>
</protein>
<keyword evidence="1" id="KW-0732">Signal</keyword>
<proteinExistence type="predicted"/>
<sequence>MKAALLLAACATLAATAATESTTSFAATENLSFPQDVIISSCVRRPDPDSMQQYLWPTWFPMFSLYIQSLSMFQQLLGEENTLWWPGGRKGPPAEWG</sequence>
<gene>
    <name evidence="2" type="ORF">BDV40DRAFT_305453</name>
</gene>
<dbReference type="EMBL" id="ML738734">
    <property type="protein sequence ID" value="KAE8157128.1"/>
    <property type="molecule type" value="Genomic_DNA"/>
</dbReference>
<evidence type="ECO:0000256" key="1">
    <source>
        <dbReference type="SAM" id="SignalP"/>
    </source>
</evidence>
<accession>A0A5N6UEW5</accession>
<keyword evidence="3" id="KW-1185">Reference proteome</keyword>
<feature type="chain" id="PRO_5024863594" evidence="1">
    <location>
        <begin position="19"/>
        <end position="97"/>
    </location>
</feature>